<dbReference type="EMBL" id="WEGI01000001">
    <property type="protein sequence ID" value="MQY24876.1"/>
    <property type="molecule type" value="Genomic_DNA"/>
</dbReference>
<dbReference type="PIRSF" id="PIRSF017393">
    <property type="entry name" value="MTase_SAV2177"/>
    <property type="match status" value="1"/>
</dbReference>
<reference evidence="1 2" key="1">
    <citation type="submission" date="2019-10" db="EMBL/GenBank/DDBJ databases">
        <title>Nocardia macrotermitis sp. nov. and Nocardia aurantia sp. nov., isolated from the gut of fungus growing-termite Macrotermes natalensis.</title>
        <authorList>
            <person name="Benndorf R."/>
            <person name="Schwitalla J."/>
            <person name="Martin K."/>
            <person name="De Beer W."/>
            <person name="Kaster A.-K."/>
            <person name="Vollmers J."/>
            <person name="Poulsen M."/>
            <person name="Beemelmanns C."/>
        </authorList>
    </citation>
    <scope>NUCLEOTIDE SEQUENCE [LARGE SCALE GENOMIC DNA]</scope>
    <source>
        <strain evidence="1 2">RB56</strain>
    </source>
</reference>
<comment type="caution">
    <text evidence="1">The sequence shown here is derived from an EMBL/GenBank/DDBJ whole genome shotgun (WGS) entry which is preliminary data.</text>
</comment>
<protein>
    <recommendedName>
        <fullName evidence="3">SAM-dependent methyltransferase</fullName>
    </recommendedName>
</protein>
<evidence type="ECO:0008006" key="3">
    <source>
        <dbReference type="Google" id="ProtNLM"/>
    </source>
</evidence>
<keyword evidence="2" id="KW-1185">Reference proteome</keyword>
<organism evidence="1 2">
    <name type="scientific">Nocardia aurantia</name>
    <dbReference type="NCBI Taxonomy" id="2585199"/>
    <lineage>
        <taxon>Bacteria</taxon>
        <taxon>Bacillati</taxon>
        <taxon>Actinomycetota</taxon>
        <taxon>Actinomycetes</taxon>
        <taxon>Mycobacteriales</taxon>
        <taxon>Nocardiaceae</taxon>
        <taxon>Nocardia</taxon>
    </lineage>
</organism>
<dbReference type="InterPro" id="IPR006764">
    <property type="entry name" value="SAM_dep_MeTrfase_SAV2177_type"/>
</dbReference>
<dbReference type="RefSeq" id="WP_227837065.1">
    <property type="nucleotide sequence ID" value="NZ_WEGI01000001.1"/>
</dbReference>
<dbReference type="AlphaFoldDB" id="A0A7K0DGD6"/>
<name>A0A7K0DGD6_9NOCA</name>
<dbReference type="SUPFAM" id="SSF53335">
    <property type="entry name" value="S-adenosyl-L-methionine-dependent methyltransferases"/>
    <property type="match status" value="1"/>
</dbReference>
<accession>A0A7K0DGD6</accession>
<dbReference type="Proteomes" id="UP000431401">
    <property type="component" value="Unassembled WGS sequence"/>
</dbReference>
<evidence type="ECO:0000313" key="1">
    <source>
        <dbReference type="EMBL" id="MQY24876.1"/>
    </source>
</evidence>
<proteinExistence type="predicted"/>
<dbReference type="Gene3D" id="3.40.50.150">
    <property type="entry name" value="Vaccinia Virus protein VP39"/>
    <property type="match status" value="1"/>
</dbReference>
<gene>
    <name evidence="1" type="ORF">NRB56_04300</name>
</gene>
<dbReference type="CDD" id="cd02440">
    <property type="entry name" value="AdoMet_MTases"/>
    <property type="match status" value="1"/>
</dbReference>
<dbReference type="InterPro" id="IPR029063">
    <property type="entry name" value="SAM-dependent_MTases_sf"/>
</dbReference>
<dbReference type="Pfam" id="PF04672">
    <property type="entry name" value="Methyltransf_19"/>
    <property type="match status" value="1"/>
</dbReference>
<evidence type="ECO:0000313" key="2">
    <source>
        <dbReference type="Proteomes" id="UP000431401"/>
    </source>
</evidence>
<sequence length="280" mass="29788">MSDSRTGAESRLSTKVDVSVPHPARVYDYLLGGRDHYPPDRNLGDAIIADVPDVQIAARANRAFLGRAVRCLVGELGITQFLDIGTGIPSAGNTHEVAQALDPAARVVYVDHDPIVMVHARALLKGTPQGRTSFIHADLRDPETILADPCLTANLDLERPVAIMLVAIMMYILDKDGPQAIVARLLDAVPPGSCVVITHLTGDTNLRGVLRIVELGKRSGVNQCARSRAEFESLFAGTELVAPGIAPVSGWRPDLAGTTEVDLAGAADSALLWAGVGRKR</sequence>